<feature type="region of interest" description="Disordered" evidence="1">
    <location>
        <begin position="1"/>
        <end position="129"/>
    </location>
</feature>
<dbReference type="Proteomes" id="UP001066276">
    <property type="component" value="Chromosome 7"/>
</dbReference>
<feature type="compositionally biased region" description="Basic residues" evidence="1">
    <location>
        <begin position="53"/>
        <end position="69"/>
    </location>
</feature>
<keyword evidence="3" id="KW-1185">Reference proteome</keyword>
<reference evidence="2" key="1">
    <citation type="journal article" date="2022" name="bioRxiv">
        <title>Sequencing and chromosome-scale assembly of the giantPleurodeles waltlgenome.</title>
        <authorList>
            <person name="Brown T."/>
            <person name="Elewa A."/>
            <person name="Iarovenko S."/>
            <person name="Subramanian E."/>
            <person name="Araus A.J."/>
            <person name="Petzold A."/>
            <person name="Susuki M."/>
            <person name="Suzuki K.-i.T."/>
            <person name="Hayashi T."/>
            <person name="Toyoda A."/>
            <person name="Oliveira C."/>
            <person name="Osipova E."/>
            <person name="Leigh N.D."/>
            <person name="Simon A."/>
            <person name="Yun M.H."/>
        </authorList>
    </citation>
    <scope>NUCLEOTIDE SEQUENCE</scope>
    <source>
        <strain evidence="2">20211129_DDA</strain>
        <tissue evidence="2">Liver</tissue>
    </source>
</reference>
<sequence length="199" mass="20825">MCLTSAAVPSTIPSGGPGSGARSEKTSVLSAAAARTESDGEPGSSAGGCQRPHPLRSVRSRPSRHRRIQVGHSSDGLSTRGAPCCVHTARGLDPAPPRGEDKRGQGPGGLAHSGSQRSPPNQGPWSRPLHRWHRSRRSCMVGVIFPRCLQRPYMCRGLLLLRALVSGITGIRITADFGGPRAELLVEASAPVAILATPP</sequence>
<organism evidence="2 3">
    <name type="scientific">Pleurodeles waltl</name>
    <name type="common">Iberian ribbed newt</name>
    <dbReference type="NCBI Taxonomy" id="8319"/>
    <lineage>
        <taxon>Eukaryota</taxon>
        <taxon>Metazoa</taxon>
        <taxon>Chordata</taxon>
        <taxon>Craniata</taxon>
        <taxon>Vertebrata</taxon>
        <taxon>Euteleostomi</taxon>
        <taxon>Amphibia</taxon>
        <taxon>Batrachia</taxon>
        <taxon>Caudata</taxon>
        <taxon>Salamandroidea</taxon>
        <taxon>Salamandridae</taxon>
        <taxon>Pleurodelinae</taxon>
        <taxon>Pleurodeles</taxon>
    </lineage>
</organism>
<evidence type="ECO:0000313" key="3">
    <source>
        <dbReference type="Proteomes" id="UP001066276"/>
    </source>
</evidence>
<accession>A0AAV7Q173</accession>
<proteinExistence type="predicted"/>
<name>A0AAV7Q173_PLEWA</name>
<protein>
    <submittedName>
        <fullName evidence="2">Uncharacterized protein</fullName>
    </submittedName>
</protein>
<gene>
    <name evidence="2" type="ORF">NDU88_011250</name>
</gene>
<evidence type="ECO:0000313" key="2">
    <source>
        <dbReference type="EMBL" id="KAJ1132949.1"/>
    </source>
</evidence>
<dbReference type="AlphaFoldDB" id="A0AAV7Q173"/>
<dbReference type="EMBL" id="JANPWB010000011">
    <property type="protein sequence ID" value="KAJ1132949.1"/>
    <property type="molecule type" value="Genomic_DNA"/>
</dbReference>
<evidence type="ECO:0000256" key="1">
    <source>
        <dbReference type="SAM" id="MobiDB-lite"/>
    </source>
</evidence>
<comment type="caution">
    <text evidence="2">The sequence shown here is derived from an EMBL/GenBank/DDBJ whole genome shotgun (WGS) entry which is preliminary data.</text>
</comment>
<feature type="compositionally biased region" description="Polar residues" evidence="1">
    <location>
        <begin position="113"/>
        <end position="124"/>
    </location>
</feature>